<proteinExistence type="inferred from homology"/>
<dbReference type="Gene3D" id="1.10.287.1260">
    <property type="match status" value="1"/>
</dbReference>
<protein>
    <recommendedName>
        <fullName evidence="7">Small-conductance mechanosensitive channel</fullName>
    </recommendedName>
</protein>
<dbReference type="InterPro" id="IPR023408">
    <property type="entry name" value="MscS_beta-dom_sf"/>
</dbReference>
<dbReference type="GO" id="GO:0008381">
    <property type="term" value="F:mechanosensitive monoatomic ion channel activity"/>
    <property type="evidence" value="ECO:0007669"/>
    <property type="project" value="InterPro"/>
</dbReference>
<comment type="function">
    <text evidence="7">Mechanosensitive channel that participates in the regulation of osmotic pressure changes within the cell, opening in response to stretch forces in the membrane lipid bilayer, without the need for other proteins. Contributes to normal resistance to hypoosmotic shock. Forms an ion channel of 1.0 nanosiemens conductance with a slight preference for anions.</text>
</comment>
<comment type="subcellular location">
    <subcellularLocation>
        <location evidence="7">Cell inner membrane</location>
        <topology evidence="7">Multi-pass membrane protein</topology>
    </subcellularLocation>
    <subcellularLocation>
        <location evidence="1">Cell membrane</location>
        <topology evidence="1">Multi-pass membrane protein</topology>
    </subcellularLocation>
</comment>
<evidence type="ECO:0000256" key="3">
    <source>
        <dbReference type="ARBA" id="ARBA00022475"/>
    </source>
</evidence>
<dbReference type="Proteomes" id="UP000664658">
    <property type="component" value="Unassembled WGS sequence"/>
</dbReference>
<accession>A0A379CQQ2</accession>
<evidence type="ECO:0000256" key="6">
    <source>
        <dbReference type="ARBA" id="ARBA00023136"/>
    </source>
</evidence>
<keyword evidence="3" id="KW-1003">Cell membrane</keyword>
<feature type="transmembrane region" description="Helical" evidence="7">
    <location>
        <begin position="32"/>
        <end position="56"/>
    </location>
</feature>
<organism evidence="11 12">
    <name type="scientific">Plesiomonas shigelloides</name>
    <name type="common">Aeromonas shigelloides</name>
    <dbReference type="NCBI Taxonomy" id="703"/>
    <lineage>
        <taxon>Bacteria</taxon>
        <taxon>Pseudomonadati</taxon>
        <taxon>Pseudomonadota</taxon>
        <taxon>Gammaproteobacteria</taxon>
        <taxon>Enterobacterales</taxon>
        <taxon>Enterobacteriaceae</taxon>
        <taxon>Plesiomonas</taxon>
    </lineage>
</organism>
<feature type="domain" description="Mechanosensitive ion channel MscS C-terminal" evidence="9">
    <location>
        <begin position="194"/>
        <end position="276"/>
    </location>
</feature>
<dbReference type="InterPro" id="IPR006685">
    <property type="entry name" value="MscS_channel_2nd"/>
</dbReference>
<sequence length="292" mass="31856">MKNIDPSVLKPLDVVDSIQHASSWVVDNQALLIQYAVNLVAAFLIFIFGWLVARIVSNGVHNLMEKKGLDRAVSHFVRSLVRYSIIIFTLVAALGRVGVQTSSVIAVIGAASLAVGLALQGSLSNFAAGVLIVGFRPFRAGDVVDLGGVSGTVESVQIFSTVLCTADRKTVIIPNASIMSGRIINFSLEEKRRIDLVISVGYEADIDQVKAVLTEVVKADSRVLADMDCTIRLMTMGASSLDFVVRPWVKNADYWAVYFDLMENIKKALDANKINIPYPQMDVHMRTVSNDQ</sequence>
<dbReference type="Pfam" id="PF21088">
    <property type="entry name" value="MS_channel_1st"/>
    <property type="match status" value="1"/>
</dbReference>
<evidence type="ECO:0000259" key="10">
    <source>
        <dbReference type="Pfam" id="PF21088"/>
    </source>
</evidence>
<evidence type="ECO:0000256" key="2">
    <source>
        <dbReference type="ARBA" id="ARBA00008017"/>
    </source>
</evidence>
<evidence type="ECO:0000313" key="12">
    <source>
        <dbReference type="Proteomes" id="UP000664658"/>
    </source>
</evidence>
<keyword evidence="7" id="KW-0406">Ion transport</keyword>
<gene>
    <name evidence="11" type="primary">mscS</name>
    <name evidence="11" type="ORF">J2R62_14710</name>
</gene>
<evidence type="ECO:0000256" key="7">
    <source>
        <dbReference type="RuleBase" id="RU369025"/>
    </source>
</evidence>
<dbReference type="InterPro" id="IPR045275">
    <property type="entry name" value="MscS_archaea/bacteria_type"/>
</dbReference>
<feature type="domain" description="Mechanosensitive ion channel MscS" evidence="8">
    <location>
        <begin position="122"/>
        <end position="187"/>
    </location>
</feature>
<keyword evidence="4 7" id="KW-0812">Transmembrane</keyword>
<dbReference type="Gene3D" id="3.30.70.100">
    <property type="match status" value="1"/>
</dbReference>
<comment type="caution">
    <text evidence="11">The sequence shown here is derived from an EMBL/GenBank/DDBJ whole genome shotgun (WGS) entry which is preliminary data.</text>
</comment>
<dbReference type="Pfam" id="PF21082">
    <property type="entry name" value="MS_channel_3rd"/>
    <property type="match status" value="1"/>
</dbReference>
<dbReference type="SUPFAM" id="SSF50182">
    <property type="entry name" value="Sm-like ribonucleoproteins"/>
    <property type="match status" value="1"/>
</dbReference>
<feature type="domain" description="Mechanosensitive ion channel transmembrane helices 2/3" evidence="10">
    <location>
        <begin position="80"/>
        <end position="120"/>
    </location>
</feature>
<evidence type="ECO:0000313" key="11">
    <source>
        <dbReference type="EMBL" id="MBO1109440.1"/>
    </source>
</evidence>
<keyword evidence="7" id="KW-0997">Cell inner membrane</keyword>
<keyword evidence="5 7" id="KW-1133">Transmembrane helix</keyword>
<dbReference type="KEGG" id="pshi:SAMEA2665130_2391"/>
<feature type="transmembrane region" description="Helical" evidence="7">
    <location>
        <begin position="80"/>
        <end position="99"/>
    </location>
</feature>
<feature type="transmembrane region" description="Helical" evidence="7">
    <location>
        <begin position="105"/>
        <end position="133"/>
    </location>
</feature>
<dbReference type="PANTHER" id="PTHR30221">
    <property type="entry name" value="SMALL-CONDUCTANCE MECHANOSENSITIVE CHANNEL"/>
    <property type="match status" value="1"/>
</dbReference>
<dbReference type="Pfam" id="PF00924">
    <property type="entry name" value="MS_channel_2nd"/>
    <property type="match status" value="1"/>
</dbReference>
<comment type="similarity">
    <text evidence="2 7">Belongs to the MscS (TC 1.A.23) family.</text>
</comment>
<dbReference type="InterPro" id="IPR008910">
    <property type="entry name" value="MSC_TM_helix"/>
</dbReference>
<dbReference type="GO" id="GO:0005886">
    <property type="term" value="C:plasma membrane"/>
    <property type="evidence" value="ECO:0007669"/>
    <property type="project" value="UniProtKB-SubCell"/>
</dbReference>
<comment type="subunit">
    <text evidence="7">Homoheptamer.</text>
</comment>
<dbReference type="Gene3D" id="2.30.30.60">
    <property type="match status" value="1"/>
</dbReference>
<keyword evidence="7" id="KW-0407">Ion channel</keyword>
<dbReference type="InterPro" id="IPR049278">
    <property type="entry name" value="MS_channel_C"/>
</dbReference>
<name>A0A379CQQ2_PLESH</name>
<dbReference type="Pfam" id="PF05552">
    <property type="entry name" value="MS_channel_1st_1"/>
    <property type="match status" value="1"/>
</dbReference>
<evidence type="ECO:0000256" key="5">
    <source>
        <dbReference type="ARBA" id="ARBA00022989"/>
    </source>
</evidence>
<keyword evidence="7" id="KW-0813">Transport</keyword>
<keyword evidence="6 7" id="KW-0472">Membrane</keyword>
<dbReference type="InterPro" id="IPR049142">
    <property type="entry name" value="MS_channel_1st"/>
</dbReference>
<evidence type="ECO:0000256" key="4">
    <source>
        <dbReference type="ARBA" id="ARBA00022692"/>
    </source>
</evidence>
<dbReference type="PANTHER" id="PTHR30221:SF1">
    <property type="entry name" value="SMALL-CONDUCTANCE MECHANOSENSITIVE CHANNEL"/>
    <property type="match status" value="1"/>
</dbReference>
<dbReference type="AlphaFoldDB" id="A0A379CQQ2"/>
<reference evidence="11" key="1">
    <citation type="submission" date="2021-03" db="EMBL/GenBank/DDBJ databases">
        <title>Plesiomonas shigelloides zfcc0051, isolated from zebrafish feces.</title>
        <authorList>
            <person name="Vanderhoek Z."/>
            <person name="Gaulke C."/>
        </authorList>
    </citation>
    <scope>NUCLEOTIDE SEQUENCE</scope>
    <source>
        <strain evidence="11">Zfcc0051</strain>
    </source>
</reference>
<evidence type="ECO:0000259" key="8">
    <source>
        <dbReference type="Pfam" id="PF00924"/>
    </source>
</evidence>
<dbReference type="InterPro" id="IPR011066">
    <property type="entry name" value="MscS_channel_C_sf"/>
</dbReference>
<dbReference type="InterPro" id="IPR011014">
    <property type="entry name" value="MscS_channel_TM-2"/>
</dbReference>
<dbReference type="SUPFAM" id="SSF82689">
    <property type="entry name" value="Mechanosensitive channel protein MscS (YggB), C-terminal domain"/>
    <property type="match status" value="1"/>
</dbReference>
<dbReference type="RefSeq" id="WP_010864405.1">
    <property type="nucleotide sequence ID" value="NZ_CP050969.1"/>
</dbReference>
<evidence type="ECO:0000256" key="1">
    <source>
        <dbReference type="ARBA" id="ARBA00004651"/>
    </source>
</evidence>
<evidence type="ECO:0000259" key="9">
    <source>
        <dbReference type="Pfam" id="PF21082"/>
    </source>
</evidence>
<comment type="caution">
    <text evidence="7">Lacks conserved residue(s) required for the propagation of feature annotation.</text>
</comment>
<dbReference type="SUPFAM" id="SSF82861">
    <property type="entry name" value="Mechanosensitive channel protein MscS (YggB), transmembrane region"/>
    <property type="match status" value="1"/>
</dbReference>
<dbReference type="NCBIfam" id="NF007662">
    <property type="entry name" value="PRK10334.1"/>
    <property type="match status" value="1"/>
</dbReference>
<dbReference type="EMBL" id="JAFNAA010000019">
    <property type="protein sequence ID" value="MBO1109440.1"/>
    <property type="molecule type" value="Genomic_DNA"/>
</dbReference>
<dbReference type="InterPro" id="IPR010920">
    <property type="entry name" value="LSM_dom_sf"/>
</dbReference>